<feature type="compositionally biased region" description="Low complexity" evidence="1">
    <location>
        <begin position="898"/>
        <end position="915"/>
    </location>
</feature>
<feature type="region of interest" description="Disordered" evidence="1">
    <location>
        <begin position="688"/>
        <end position="735"/>
    </location>
</feature>
<accession>A0A2B7Y5H6</accession>
<feature type="compositionally biased region" description="Basic residues" evidence="1">
    <location>
        <begin position="503"/>
        <end position="517"/>
    </location>
</feature>
<dbReference type="OrthoDB" id="5424797at2759"/>
<feature type="compositionally biased region" description="Polar residues" evidence="1">
    <location>
        <begin position="63"/>
        <end position="72"/>
    </location>
</feature>
<feature type="compositionally biased region" description="Pro residues" evidence="1">
    <location>
        <begin position="919"/>
        <end position="932"/>
    </location>
</feature>
<feature type="compositionally biased region" description="Low complexity" evidence="1">
    <location>
        <begin position="487"/>
        <end position="501"/>
    </location>
</feature>
<feature type="compositionally biased region" description="Low complexity" evidence="1">
    <location>
        <begin position="90"/>
        <end position="107"/>
    </location>
</feature>
<feature type="compositionally biased region" description="Polar residues" evidence="1">
    <location>
        <begin position="141"/>
        <end position="181"/>
    </location>
</feature>
<feature type="compositionally biased region" description="Basic and acidic residues" evidence="1">
    <location>
        <begin position="406"/>
        <end position="456"/>
    </location>
</feature>
<feature type="compositionally biased region" description="Polar residues" evidence="1">
    <location>
        <begin position="214"/>
        <end position="264"/>
    </location>
</feature>
<feature type="domain" description="C2H2-type" evidence="2">
    <location>
        <begin position="1373"/>
        <end position="1396"/>
    </location>
</feature>
<dbReference type="EMBL" id="PDNA01000073">
    <property type="protein sequence ID" value="PGH16480.1"/>
    <property type="molecule type" value="Genomic_DNA"/>
</dbReference>
<feature type="compositionally biased region" description="Basic and acidic residues" evidence="1">
    <location>
        <begin position="720"/>
        <end position="729"/>
    </location>
</feature>
<organism evidence="3 4">
    <name type="scientific">Polytolypa hystricis (strain UAMH7299)</name>
    <dbReference type="NCBI Taxonomy" id="1447883"/>
    <lineage>
        <taxon>Eukaryota</taxon>
        <taxon>Fungi</taxon>
        <taxon>Dikarya</taxon>
        <taxon>Ascomycota</taxon>
        <taxon>Pezizomycotina</taxon>
        <taxon>Eurotiomycetes</taxon>
        <taxon>Eurotiomycetidae</taxon>
        <taxon>Onygenales</taxon>
        <taxon>Onygenales incertae sedis</taxon>
        <taxon>Polytolypa</taxon>
    </lineage>
</organism>
<gene>
    <name evidence="3" type="ORF">AJ80_05165</name>
</gene>
<reference evidence="3 4" key="1">
    <citation type="submission" date="2017-10" db="EMBL/GenBank/DDBJ databases">
        <title>Comparative genomics in systemic dimorphic fungi from Ajellomycetaceae.</title>
        <authorList>
            <person name="Munoz J.F."/>
            <person name="Mcewen J.G."/>
            <person name="Clay O.K."/>
            <person name="Cuomo C.A."/>
        </authorList>
    </citation>
    <scope>NUCLEOTIDE SEQUENCE [LARGE SCALE GENOMIC DNA]</scope>
    <source>
        <strain evidence="3 4">UAMH7299</strain>
    </source>
</reference>
<dbReference type="SMART" id="SM00355">
    <property type="entry name" value="ZnF_C2H2"/>
    <property type="match status" value="2"/>
</dbReference>
<sequence length="1566" mass="168260">MSYQGFNYSTYQYPGADTQNGSSSSCPSMRTVPATSSTSSSLGLQQQPDRECVQQDHEWSAQPLANLQTQAAQPVEHGSWPPSTHAQTESYGYHQQQQQSSYRGAQSAQPILNQHTLTQGHLESSGLRHDSYTHTVGVESTPMNHSDSRSNTPQTTSYNSRSQSDTQNRISAMTYQPNGLGQNPADRPPSAQSLSRNAAATTMTALSTTVPPGRSSSQSHNSRNAAYSQSSGYNTTAVSNVDTTSHTAPYSQQTTNPHSRSSKPPSDPHPHRTGSSRYSTSMDERRMPGTHGSTSETGTSYSATPVSQHTMPSRHTSSKNNPMPSRQSASAASTSQWHNPPQRPPSVPGHLQKTISSGAPSPKTSADSPDQQHAALGFIDPSELYNPPYRMERGRNEADEAAAIKARAEAEAEAQRQRQEQEEAAETKRKEEEEAGRRKKEANNHDQFQRKLEVERRRKFSAAEANAAQRRKTTSATELSSSQPNNSPTSASPAKSQQASPGAKRKNPPKRKSRQRKSMPAASAKATGRDEQPVDLTNDPPQQAGGEDDEEDIASEIKKMMEKMQKWKSKDPNLVAKLLVDLGGQPSDKNNSPQSTPKRGKPPAAVAATDPSTASTDSPAHTCGKPTGDESDKVGDSSPVMDMGKFPYHRRRRMPKGGKGAPASTADDAASHLFSRQRIAGLDISPHVIERTPSTPQPPALSPSPEPSPPPTGPTTDAEAGEKPAEATGERTIWPDSKKITLAQVAASYIRSVNEDKECPPNFISELIAKNPSYIELCQMLESQGFTLSRVHFAKHLLTAVPDLSRASNSNRPPSKAPSVPPHTPVTALVPSQGPPPAQTPAEATAAEPTDHPPAKAHVSPYTSMSTQPNLPPPATHSLVPPSPLKLAPPPPAQVNTPASAPQSRQSEPSQSPVSLSPAGPPPQAFPRPPPTNFYDPSTVPPTNRVSGFVEKATVPPPASLPPNIIPGFGQAPNQFRGFVTMQGPPPATSPQPPGIIDQRRSSGVKLDPRLRVPAPPAPKPAPGSKEARARKRTFAEIVDLTQPLSDEEDEPPLPPAKEPRLADVPAGDTEGPVGPVEEPQVSAAADKVPTPPETSSTPRPLDLSQFRAPDTAAVSQNESIRRNTNLIKPLNRAEALRKSYYDPKTIARDILIAAGRHPTERALNQHLVKLRGNFIAVDNSSDLHTFRWDIVDPGGPPPPEVPLAPVVCRPPKIPLGVRRYTLPNQYARDSTSHASDSSQPQPALTHTPLSQQSHHTPSQLRTTQNVDELSPHSARLDDEAISSTPTTAPRRGPGRPPVNRPEGMPSTLGAVPRRGPGRPPGSGSGPRSEAKPSTSGRPGRPRGAKNKSSFLRNVEIAIPASAPTTSFRVFKCRWQDCDAQLHNLETLRKHVFRLHVPEGATSIACHWGKCPFGNMSSSSLIGHLDTVHVGAVAWKMGEGPSLAVSSDQRRYTDEMLALCLNDTQGRTVTPKATTSGNPPTLILPAAYSSIKSFYKIHGNDNDRSKALEVMKALEAKQMKVGNGLGRGGCTLMNPARLDTVAAFERVFKVVSDEEIDDAETMDADV</sequence>
<keyword evidence="4" id="KW-1185">Reference proteome</keyword>
<feature type="compositionally biased region" description="Pro residues" evidence="1">
    <location>
        <begin position="695"/>
        <end position="713"/>
    </location>
</feature>
<feature type="compositionally biased region" description="Basic residues" evidence="1">
    <location>
        <begin position="647"/>
        <end position="656"/>
    </location>
</feature>
<evidence type="ECO:0000313" key="3">
    <source>
        <dbReference type="EMBL" id="PGH16480.1"/>
    </source>
</evidence>
<evidence type="ECO:0000256" key="1">
    <source>
        <dbReference type="SAM" id="MobiDB-lite"/>
    </source>
</evidence>
<protein>
    <recommendedName>
        <fullName evidence="2">C2H2-type domain-containing protein</fullName>
    </recommendedName>
</protein>
<feature type="compositionally biased region" description="Polar residues" evidence="1">
    <location>
        <begin position="1229"/>
        <end position="1268"/>
    </location>
</feature>
<feature type="compositionally biased region" description="Low complexity" evidence="1">
    <location>
        <begin position="289"/>
        <end position="304"/>
    </location>
</feature>
<feature type="compositionally biased region" description="Polar residues" evidence="1">
    <location>
        <begin position="474"/>
        <end position="486"/>
    </location>
</feature>
<feature type="compositionally biased region" description="Polar residues" evidence="1">
    <location>
        <begin position="1"/>
        <end position="28"/>
    </location>
</feature>
<feature type="region of interest" description="Disordered" evidence="1">
    <location>
        <begin position="805"/>
        <end position="1104"/>
    </location>
</feature>
<feature type="compositionally biased region" description="Polar residues" evidence="1">
    <location>
        <begin position="353"/>
        <end position="371"/>
    </location>
</feature>
<feature type="compositionally biased region" description="Pro residues" evidence="1">
    <location>
        <begin position="870"/>
        <end position="893"/>
    </location>
</feature>
<evidence type="ECO:0000259" key="2">
    <source>
        <dbReference type="PROSITE" id="PS00028"/>
    </source>
</evidence>
<feature type="compositionally biased region" description="Polar residues" evidence="1">
    <location>
        <begin position="610"/>
        <end position="619"/>
    </location>
</feature>
<proteinExistence type="predicted"/>
<feature type="compositionally biased region" description="Polar residues" evidence="1">
    <location>
        <begin position="305"/>
        <end position="327"/>
    </location>
</feature>
<dbReference type="PROSITE" id="PS00028">
    <property type="entry name" value="ZINC_FINGER_C2H2_1"/>
    <property type="match status" value="1"/>
</dbReference>
<name>A0A2B7Y5H6_POLH7</name>
<comment type="caution">
    <text evidence="3">The sequence shown here is derived from an EMBL/GenBank/DDBJ whole genome shotgun (WGS) entry which is preliminary data.</text>
</comment>
<feature type="region of interest" description="Disordered" evidence="1">
    <location>
        <begin position="137"/>
        <end position="673"/>
    </location>
</feature>
<feature type="compositionally biased region" description="Pro residues" evidence="1">
    <location>
        <begin position="984"/>
        <end position="994"/>
    </location>
</feature>
<feature type="region of interest" description="Disordered" evidence="1">
    <location>
        <begin position="1229"/>
        <end position="1351"/>
    </location>
</feature>
<dbReference type="STRING" id="1447883.A0A2B7Y5H6"/>
<feature type="region of interest" description="Disordered" evidence="1">
    <location>
        <begin position="1"/>
        <end position="107"/>
    </location>
</feature>
<feature type="compositionally biased region" description="Low complexity" evidence="1">
    <location>
        <begin position="198"/>
        <end position="209"/>
    </location>
</feature>
<feature type="compositionally biased region" description="Basic and acidic residues" evidence="1">
    <location>
        <begin position="48"/>
        <end position="59"/>
    </location>
</feature>
<dbReference type="InterPro" id="IPR013087">
    <property type="entry name" value="Znf_C2H2_type"/>
</dbReference>
<feature type="compositionally biased region" description="Basic and acidic residues" evidence="1">
    <location>
        <begin position="555"/>
        <end position="571"/>
    </location>
</feature>
<dbReference type="Proteomes" id="UP000224634">
    <property type="component" value="Unassembled WGS sequence"/>
</dbReference>
<evidence type="ECO:0000313" key="4">
    <source>
        <dbReference type="Proteomes" id="UP000224634"/>
    </source>
</evidence>
<feature type="compositionally biased region" description="Pro residues" evidence="1">
    <location>
        <begin position="955"/>
        <end position="965"/>
    </location>
</feature>
<feature type="compositionally biased region" description="Polar residues" evidence="1">
    <location>
        <begin position="587"/>
        <end position="597"/>
    </location>
</feature>
<feature type="compositionally biased region" description="Pro residues" evidence="1">
    <location>
        <begin position="815"/>
        <end position="824"/>
    </location>
</feature>
<dbReference type="Gene3D" id="3.30.160.60">
    <property type="entry name" value="Classic Zinc Finger"/>
    <property type="match status" value="1"/>
</dbReference>